<comment type="subcellular location">
    <subcellularLocation>
        <location evidence="1">Endomembrane system</location>
        <topology evidence="1">Multi-pass membrane protein</topology>
    </subcellularLocation>
    <subcellularLocation>
        <location evidence="2">Golgi apparatus membrane</location>
    </subcellularLocation>
</comment>
<dbReference type="EMBL" id="UINC01004480">
    <property type="protein sequence ID" value="SVA14627.1"/>
    <property type="molecule type" value="Genomic_DNA"/>
</dbReference>
<proteinExistence type="predicted"/>
<feature type="transmembrane region" description="Helical" evidence="7">
    <location>
        <begin position="187"/>
        <end position="210"/>
    </location>
</feature>
<evidence type="ECO:0000256" key="6">
    <source>
        <dbReference type="ARBA" id="ARBA00023136"/>
    </source>
</evidence>
<keyword evidence="6 7" id="KW-0472">Membrane</keyword>
<dbReference type="PANTHER" id="PTHR16133">
    <property type="entry name" value="SOLUTE CARRIER FAMILY 39 ZINC TRANSPORTER , MEMBER 9-RELATED"/>
    <property type="match status" value="1"/>
</dbReference>
<accession>A0A381TIM7</accession>
<keyword evidence="3 7" id="KW-0812">Transmembrane</keyword>
<reference evidence="8" key="1">
    <citation type="submission" date="2018-05" db="EMBL/GenBank/DDBJ databases">
        <authorList>
            <person name="Lanie J.A."/>
            <person name="Ng W.-L."/>
            <person name="Kazmierczak K.M."/>
            <person name="Andrzejewski T.M."/>
            <person name="Davidsen T.M."/>
            <person name="Wayne K.J."/>
            <person name="Tettelin H."/>
            <person name="Glass J.I."/>
            <person name="Rusch D."/>
            <person name="Podicherti R."/>
            <person name="Tsui H.-C.T."/>
            <person name="Winkler M.E."/>
        </authorList>
    </citation>
    <scope>NUCLEOTIDE SEQUENCE</scope>
</reference>
<keyword evidence="5" id="KW-0333">Golgi apparatus</keyword>
<feature type="transmembrane region" description="Helical" evidence="7">
    <location>
        <begin position="125"/>
        <end position="148"/>
    </location>
</feature>
<evidence type="ECO:0000256" key="5">
    <source>
        <dbReference type="ARBA" id="ARBA00023034"/>
    </source>
</evidence>
<dbReference type="GO" id="GO:0046873">
    <property type="term" value="F:metal ion transmembrane transporter activity"/>
    <property type="evidence" value="ECO:0007669"/>
    <property type="project" value="InterPro"/>
</dbReference>
<evidence type="ECO:0000256" key="3">
    <source>
        <dbReference type="ARBA" id="ARBA00022692"/>
    </source>
</evidence>
<dbReference type="GO" id="GO:0000139">
    <property type="term" value="C:Golgi membrane"/>
    <property type="evidence" value="ECO:0007669"/>
    <property type="project" value="UniProtKB-SubCell"/>
</dbReference>
<dbReference type="PANTHER" id="PTHR16133:SF0">
    <property type="entry name" value="ZINC_IRON REGULATED TRANSPORTER-RELATED PROTEIN 102B, ISOFORM E"/>
    <property type="match status" value="1"/>
</dbReference>
<feature type="transmembrane region" description="Helical" evidence="7">
    <location>
        <begin position="100"/>
        <end position="119"/>
    </location>
</feature>
<feature type="transmembrane region" description="Helical" evidence="7">
    <location>
        <begin position="160"/>
        <end position="181"/>
    </location>
</feature>
<sequence>MEKAIFYPFLMFVFSITMIGGWIPTIKLWSQETFRLVISFCAGILLGAVFFHVLPEISTVLGRQLGYSVMFGFLLIFILEKFIMVHPCEEGECDYHKIGIAAYVGIGFHSILDGIAIGAGTMMNLSFIIIFAVTIHKFPAALALSSLLVKGKEYTKKKILLSMFIFALATPVGALVAVFVFQGVDDYVVATALGISAGTFLFISIGDLLPTVYEEHEKGYKNLVSLCLGTLVMIISHALV</sequence>
<feature type="transmembrane region" description="Helical" evidence="7">
    <location>
        <begin position="222"/>
        <end position="239"/>
    </location>
</feature>
<dbReference type="InterPro" id="IPR003689">
    <property type="entry name" value="ZIP"/>
</dbReference>
<evidence type="ECO:0000313" key="8">
    <source>
        <dbReference type="EMBL" id="SVA14627.1"/>
    </source>
</evidence>
<feature type="transmembrane region" description="Helical" evidence="7">
    <location>
        <begin position="36"/>
        <end position="54"/>
    </location>
</feature>
<dbReference type="InterPro" id="IPR045891">
    <property type="entry name" value="ZIP9"/>
</dbReference>
<name>A0A381TIM7_9ZZZZ</name>
<dbReference type="GO" id="GO:0006829">
    <property type="term" value="P:zinc ion transport"/>
    <property type="evidence" value="ECO:0007669"/>
    <property type="project" value="InterPro"/>
</dbReference>
<evidence type="ECO:0000256" key="4">
    <source>
        <dbReference type="ARBA" id="ARBA00022989"/>
    </source>
</evidence>
<evidence type="ECO:0008006" key="9">
    <source>
        <dbReference type="Google" id="ProtNLM"/>
    </source>
</evidence>
<evidence type="ECO:0000256" key="2">
    <source>
        <dbReference type="ARBA" id="ARBA00004394"/>
    </source>
</evidence>
<evidence type="ECO:0000256" key="1">
    <source>
        <dbReference type="ARBA" id="ARBA00004127"/>
    </source>
</evidence>
<dbReference type="AlphaFoldDB" id="A0A381TIM7"/>
<dbReference type="Pfam" id="PF02535">
    <property type="entry name" value="Zip"/>
    <property type="match status" value="1"/>
</dbReference>
<gene>
    <name evidence="8" type="ORF">METZ01_LOCUS67481</name>
</gene>
<organism evidence="8">
    <name type="scientific">marine metagenome</name>
    <dbReference type="NCBI Taxonomy" id="408172"/>
    <lineage>
        <taxon>unclassified sequences</taxon>
        <taxon>metagenomes</taxon>
        <taxon>ecological metagenomes</taxon>
    </lineage>
</organism>
<feature type="transmembrane region" description="Helical" evidence="7">
    <location>
        <begin position="6"/>
        <end position="24"/>
    </location>
</feature>
<keyword evidence="4 7" id="KW-1133">Transmembrane helix</keyword>
<feature type="transmembrane region" description="Helical" evidence="7">
    <location>
        <begin position="60"/>
        <end position="79"/>
    </location>
</feature>
<evidence type="ECO:0000256" key="7">
    <source>
        <dbReference type="SAM" id="Phobius"/>
    </source>
</evidence>
<protein>
    <recommendedName>
        <fullName evidence="9">Zinc/iron permease</fullName>
    </recommendedName>
</protein>